<accession>A0A4Y8PUQ1</accession>
<organism evidence="12 13">
    <name type="scientific">Paenibacillus athensensis</name>
    <dbReference type="NCBI Taxonomy" id="1967502"/>
    <lineage>
        <taxon>Bacteria</taxon>
        <taxon>Bacillati</taxon>
        <taxon>Bacillota</taxon>
        <taxon>Bacilli</taxon>
        <taxon>Bacillales</taxon>
        <taxon>Paenibacillaceae</taxon>
        <taxon>Paenibacillus</taxon>
    </lineage>
</organism>
<gene>
    <name evidence="12" type="ORF">B5M42_20555</name>
</gene>
<dbReference type="SMART" id="SM00487">
    <property type="entry name" value="DEXDc"/>
    <property type="match status" value="1"/>
</dbReference>
<dbReference type="InterPro" id="IPR006935">
    <property type="entry name" value="Helicase/UvrB_N"/>
</dbReference>
<dbReference type="GO" id="GO:0043138">
    <property type="term" value="F:3'-5' DNA helicase activity"/>
    <property type="evidence" value="ECO:0007669"/>
    <property type="project" value="UniProtKB-EC"/>
</dbReference>
<evidence type="ECO:0000259" key="11">
    <source>
        <dbReference type="PROSITE" id="PS51194"/>
    </source>
</evidence>
<dbReference type="PROSITE" id="PS51194">
    <property type="entry name" value="HELICASE_CTER"/>
    <property type="match status" value="1"/>
</dbReference>
<proteinExistence type="inferred from homology"/>
<feature type="domain" description="Helicase C-terminal" evidence="11">
    <location>
        <begin position="407"/>
        <end position="560"/>
    </location>
</feature>
<keyword evidence="13" id="KW-1185">Reference proteome</keyword>
<keyword evidence="3" id="KW-0378">Hydrolase</keyword>
<evidence type="ECO:0000256" key="3">
    <source>
        <dbReference type="ARBA" id="ARBA00022801"/>
    </source>
</evidence>
<comment type="catalytic activity">
    <reaction evidence="9">
        <text>ATP + H2O = ADP + phosphate + H(+)</text>
        <dbReference type="Rhea" id="RHEA:13065"/>
        <dbReference type="ChEBI" id="CHEBI:15377"/>
        <dbReference type="ChEBI" id="CHEBI:15378"/>
        <dbReference type="ChEBI" id="CHEBI:30616"/>
        <dbReference type="ChEBI" id="CHEBI:43474"/>
        <dbReference type="ChEBI" id="CHEBI:456216"/>
        <dbReference type="EC" id="5.6.2.4"/>
    </reaction>
</comment>
<dbReference type="PANTHER" id="PTHR11274:SF0">
    <property type="entry name" value="GENERAL TRANSCRIPTION AND DNA REPAIR FACTOR IIH HELICASE SUBUNIT XPB"/>
    <property type="match status" value="1"/>
</dbReference>
<evidence type="ECO:0000256" key="1">
    <source>
        <dbReference type="ARBA" id="ARBA00006637"/>
    </source>
</evidence>
<keyword evidence="2" id="KW-0547">Nucleotide-binding</keyword>
<dbReference type="GO" id="GO:0003677">
    <property type="term" value="F:DNA binding"/>
    <property type="evidence" value="ECO:0007669"/>
    <property type="project" value="InterPro"/>
</dbReference>
<dbReference type="InterPro" id="IPR032830">
    <property type="entry name" value="XPB/Ssl2_N"/>
</dbReference>
<dbReference type="InterPro" id="IPR050615">
    <property type="entry name" value="ATP-dep_DNA_Helicase"/>
</dbReference>
<dbReference type="Pfam" id="PF13625">
    <property type="entry name" value="Helicase_C_3"/>
    <property type="match status" value="1"/>
</dbReference>
<dbReference type="AlphaFoldDB" id="A0A4Y8PUQ1"/>
<sequence>MNPNGPLIVQNDFSILLEADREGVEETRLGLARFAELVKSPQGLHTYRMTPLSLWNAAAAGLTLEEIARFLQERAQFGVPAAVQSGLRKYMKRYGLLRLEKVSGELQLVSDDTVVLKELAATPSVRDYLADWRGERAVAVAVGARGPLKRELVRLGYPVADRAGYAQGEFVDIQLRKEDGFALRDYQRQAVDAFVNGDGADGGSGVLVLPCGAGKTVVGIAAMSRFQSATLILTTNVTSVKQWKREIVDKTFLTDEQVGEYAGVRKETRPVTIATYQMLTHRSGKQELFRHMALFHEREWGLIIYDEVHLLPAPVFRATAELQTARRLGLTATLVREDGREDDVFSLVGPKRFELGWKELEARGWLAAVACREIRVPLADGCAADYREAGARRQIRLAGENAAKLAAVDALLQQHRGEPTLVIGQYIEQLTRIAERTGAPLISGEMPHERREQLYADFKAGRLRVLIVSKVANFAVDLPDASVAIQVSGSFGSRQEEAQRLGRVLRPKRGGNSAVFYSLISKGTKEQEFALKRQLFLVEQGYRYAVEDWEAYAASDESSGTGVAVRKSFWAQSEPVSGWSLVKAAGTVTAAERLAARDSAHQTGEAEGGFV</sequence>
<feature type="domain" description="Helicase ATP-binding" evidence="10">
    <location>
        <begin position="196"/>
        <end position="352"/>
    </location>
</feature>
<evidence type="ECO:0000313" key="12">
    <source>
        <dbReference type="EMBL" id="TFE84291.1"/>
    </source>
</evidence>
<dbReference type="NCBIfam" id="NF045503">
    <property type="entry name" value="repair_heli_XPB"/>
    <property type="match status" value="1"/>
</dbReference>
<evidence type="ECO:0000313" key="13">
    <source>
        <dbReference type="Proteomes" id="UP000298246"/>
    </source>
</evidence>
<dbReference type="InterPro" id="IPR014001">
    <property type="entry name" value="Helicase_ATP-bd"/>
</dbReference>
<name>A0A4Y8PUQ1_9BACL</name>
<dbReference type="GO" id="GO:0005524">
    <property type="term" value="F:ATP binding"/>
    <property type="evidence" value="ECO:0007669"/>
    <property type="project" value="UniProtKB-KW"/>
</dbReference>
<keyword evidence="5" id="KW-0067">ATP-binding</keyword>
<dbReference type="InterPro" id="IPR027417">
    <property type="entry name" value="P-loop_NTPase"/>
</dbReference>
<evidence type="ECO:0000256" key="7">
    <source>
        <dbReference type="ARBA" id="ARBA00034617"/>
    </source>
</evidence>
<dbReference type="SUPFAM" id="SSF52540">
    <property type="entry name" value="P-loop containing nucleoside triphosphate hydrolases"/>
    <property type="match status" value="1"/>
</dbReference>
<dbReference type="RefSeq" id="WP_134756270.1">
    <property type="nucleotide sequence ID" value="NZ_MYFO02000001.1"/>
</dbReference>
<dbReference type="PANTHER" id="PTHR11274">
    <property type="entry name" value="RAD25/XP-B DNA REPAIR HELICASE"/>
    <property type="match status" value="1"/>
</dbReference>
<dbReference type="PRINTS" id="PR00851">
    <property type="entry name" value="XRODRMPGMNTB"/>
</dbReference>
<dbReference type="GO" id="GO:0016787">
    <property type="term" value="F:hydrolase activity"/>
    <property type="evidence" value="ECO:0007669"/>
    <property type="project" value="UniProtKB-KW"/>
</dbReference>
<dbReference type="Proteomes" id="UP000298246">
    <property type="component" value="Unassembled WGS sequence"/>
</dbReference>
<comment type="catalytic activity">
    <reaction evidence="7">
        <text>Couples ATP hydrolysis with the unwinding of duplex DNA by translocating in the 3'-5' direction.</text>
        <dbReference type="EC" id="5.6.2.4"/>
    </reaction>
</comment>
<evidence type="ECO:0000256" key="5">
    <source>
        <dbReference type="ARBA" id="ARBA00022840"/>
    </source>
</evidence>
<dbReference type="Pfam" id="PF16203">
    <property type="entry name" value="ERCC3_RAD25_C"/>
    <property type="match status" value="1"/>
</dbReference>
<keyword evidence="6" id="KW-0413">Isomerase</keyword>
<dbReference type="Gene3D" id="3.40.50.300">
    <property type="entry name" value="P-loop containing nucleotide triphosphate hydrolases"/>
    <property type="match status" value="2"/>
</dbReference>
<evidence type="ECO:0000256" key="6">
    <source>
        <dbReference type="ARBA" id="ARBA00023235"/>
    </source>
</evidence>
<evidence type="ECO:0000259" key="10">
    <source>
        <dbReference type="PROSITE" id="PS51192"/>
    </source>
</evidence>
<dbReference type="CDD" id="cd18789">
    <property type="entry name" value="SF2_C_XPB"/>
    <property type="match status" value="1"/>
</dbReference>
<protein>
    <recommendedName>
        <fullName evidence="8">DNA 3'-5' helicase</fullName>
        <ecNumber evidence="8">5.6.2.4</ecNumber>
    </recommendedName>
</protein>
<evidence type="ECO:0000256" key="9">
    <source>
        <dbReference type="ARBA" id="ARBA00048988"/>
    </source>
</evidence>
<evidence type="ECO:0000256" key="8">
    <source>
        <dbReference type="ARBA" id="ARBA00034808"/>
    </source>
</evidence>
<dbReference type="EC" id="5.6.2.4" evidence="8"/>
<dbReference type="InterPro" id="IPR001650">
    <property type="entry name" value="Helicase_C-like"/>
</dbReference>
<evidence type="ECO:0000256" key="2">
    <source>
        <dbReference type="ARBA" id="ARBA00022741"/>
    </source>
</evidence>
<dbReference type="SMART" id="SM00490">
    <property type="entry name" value="HELICc"/>
    <property type="match status" value="1"/>
</dbReference>
<dbReference type="InterPro" id="IPR032438">
    <property type="entry name" value="ERCC3_RAD25_C"/>
</dbReference>
<comment type="similarity">
    <text evidence="1">Belongs to the helicase family. RAD25/XPB subfamily.</text>
</comment>
<dbReference type="OrthoDB" id="9802848at2"/>
<dbReference type="EMBL" id="MYFO01000036">
    <property type="protein sequence ID" value="TFE84291.1"/>
    <property type="molecule type" value="Genomic_DNA"/>
</dbReference>
<dbReference type="PROSITE" id="PS51192">
    <property type="entry name" value="HELICASE_ATP_BIND_1"/>
    <property type="match status" value="1"/>
</dbReference>
<evidence type="ECO:0000256" key="4">
    <source>
        <dbReference type="ARBA" id="ARBA00022806"/>
    </source>
</evidence>
<comment type="caution">
    <text evidence="12">The sequence shown here is derived from an EMBL/GenBank/DDBJ whole genome shotgun (WGS) entry which is preliminary data.</text>
</comment>
<reference evidence="12 13" key="1">
    <citation type="submission" date="2017-03" db="EMBL/GenBank/DDBJ databases">
        <title>Isolation of Levoglucosan Utilizing Bacteria.</title>
        <authorList>
            <person name="Arya A.S."/>
        </authorList>
    </citation>
    <scope>NUCLEOTIDE SEQUENCE [LARGE SCALE GENOMIC DNA]</scope>
    <source>
        <strain evidence="12 13">MEC069</strain>
    </source>
</reference>
<dbReference type="Pfam" id="PF04851">
    <property type="entry name" value="ResIII"/>
    <property type="match status" value="1"/>
</dbReference>
<keyword evidence="4 12" id="KW-0347">Helicase</keyword>
<dbReference type="CDD" id="cd18029">
    <property type="entry name" value="DEXHc_XPB"/>
    <property type="match status" value="1"/>
</dbReference>